<dbReference type="Pfam" id="PF19301">
    <property type="entry name" value="LigXa_C"/>
    <property type="match status" value="1"/>
</dbReference>
<gene>
    <name evidence="7" type="ORF">GCM10009559_06490</name>
</gene>
<dbReference type="CDD" id="cd03479">
    <property type="entry name" value="Rieske_RO_Alpha_PhDO_like"/>
    <property type="match status" value="1"/>
</dbReference>
<keyword evidence="2" id="KW-0479">Metal-binding</keyword>
<dbReference type="InterPro" id="IPR036922">
    <property type="entry name" value="Rieske_2Fe-2S_sf"/>
</dbReference>
<evidence type="ECO:0000256" key="3">
    <source>
        <dbReference type="ARBA" id="ARBA00023002"/>
    </source>
</evidence>
<feature type="domain" description="Rieske" evidence="6">
    <location>
        <begin position="27"/>
        <end position="146"/>
    </location>
</feature>
<dbReference type="PANTHER" id="PTHR21266">
    <property type="entry name" value="IRON-SULFUR DOMAIN CONTAINING PROTEIN"/>
    <property type="match status" value="1"/>
</dbReference>
<proteinExistence type="predicted"/>
<keyword evidence="3" id="KW-0560">Oxidoreductase</keyword>
<evidence type="ECO:0000256" key="2">
    <source>
        <dbReference type="ARBA" id="ARBA00022723"/>
    </source>
</evidence>
<evidence type="ECO:0000256" key="4">
    <source>
        <dbReference type="ARBA" id="ARBA00023004"/>
    </source>
</evidence>
<dbReference type="EMBL" id="BAAAHP010000015">
    <property type="protein sequence ID" value="GAA0922722.1"/>
    <property type="molecule type" value="Genomic_DNA"/>
</dbReference>
<dbReference type="SUPFAM" id="SSF50022">
    <property type="entry name" value="ISP domain"/>
    <property type="match status" value="1"/>
</dbReference>
<dbReference type="Gene3D" id="2.102.10.10">
    <property type="entry name" value="Rieske [2Fe-2S] iron-sulphur domain"/>
    <property type="match status" value="1"/>
</dbReference>
<keyword evidence="1" id="KW-0001">2Fe-2S</keyword>
<protein>
    <submittedName>
        <fullName evidence="7">Rieske 2Fe-2S domain-containing protein</fullName>
    </submittedName>
</protein>
<dbReference type="InterPro" id="IPR017941">
    <property type="entry name" value="Rieske_2Fe-2S"/>
</dbReference>
<evidence type="ECO:0000259" key="6">
    <source>
        <dbReference type="PROSITE" id="PS51296"/>
    </source>
</evidence>
<organism evidence="7 8">
    <name type="scientific">Pseudonocardia zijingensis</name>
    <dbReference type="NCBI Taxonomy" id="153376"/>
    <lineage>
        <taxon>Bacteria</taxon>
        <taxon>Bacillati</taxon>
        <taxon>Actinomycetota</taxon>
        <taxon>Actinomycetes</taxon>
        <taxon>Pseudonocardiales</taxon>
        <taxon>Pseudonocardiaceae</taxon>
        <taxon>Pseudonocardia</taxon>
    </lineage>
</organism>
<dbReference type="RefSeq" id="WP_343938691.1">
    <property type="nucleotide sequence ID" value="NZ_BAAAHP010000015.1"/>
</dbReference>
<comment type="caution">
    <text evidence="7">The sequence shown here is derived from an EMBL/GenBank/DDBJ whole genome shotgun (WGS) entry which is preliminary data.</text>
</comment>
<dbReference type="PROSITE" id="PS51296">
    <property type="entry name" value="RIESKE"/>
    <property type="match status" value="1"/>
</dbReference>
<evidence type="ECO:0000256" key="5">
    <source>
        <dbReference type="ARBA" id="ARBA00023014"/>
    </source>
</evidence>
<dbReference type="InterPro" id="IPR045623">
    <property type="entry name" value="LigXa_C"/>
</dbReference>
<keyword evidence="5" id="KW-0411">Iron-sulfur</keyword>
<sequence length="472" mass="52434">MLSQQDNEVLTRVGPGTPMGELLRRYWTPALLSSEIPEPGGDPVRVRLLCENLVAFRDLNGRVGLIQENCPHRGASLFYGRNEGTVGAPGTPGPGICGLRCPYHGWQFDADGACIDMPSEPPTSTFKDRVRAKAYPTHESGGIVWTYMGPADTITPFRDFGTESLPREHQLATKLGSTCNWVQTMEGNVDTAHISWLHMFDAAEEVPDDGSDKPGYPSNAMTWKFWIHDRAPRLEVQDTWYGFRYAGLRTTPNEHTNVRITEYIFPYSTIIAAVPFNTRHLMVVPVDDHNCFRYTFNVSVDANPHGYGGGPLHDYSPFETPFTRQAGGITPRDYVEDNTYLIDRDVQRTETFSGIRDFVSQDLMVTESMGPVYDRSQERLGTIDKAIIRMRSLLIRAAKSLTAEGTTPPALAGPDHDFTRLRGADKILADGEDWRYLGTDDDPAVQEAEAFRRAEVADAADAPTVTQPAAGE</sequence>
<dbReference type="Gene3D" id="3.90.380.10">
    <property type="entry name" value="Naphthalene 1,2-dioxygenase Alpha Subunit, Chain A, domain 1"/>
    <property type="match status" value="1"/>
</dbReference>
<reference evidence="7 8" key="1">
    <citation type="journal article" date="2019" name="Int. J. Syst. Evol. Microbiol.">
        <title>The Global Catalogue of Microorganisms (GCM) 10K type strain sequencing project: providing services to taxonomists for standard genome sequencing and annotation.</title>
        <authorList>
            <consortium name="The Broad Institute Genomics Platform"/>
            <consortium name="The Broad Institute Genome Sequencing Center for Infectious Disease"/>
            <person name="Wu L."/>
            <person name="Ma J."/>
        </authorList>
    </citation>
    <scope>NUCLEOTIDE SEQUENCE [LARGE SCALE GENOMIC DNA]</scope>
    <source>
        <strain evidence="7 8">JCM 11117</strain>
    </source>
</reference>
<dbReference type="SUPFAM" id="SSF55961">
    <property type="entry name" value="Bet v1-like"/>
    <property type="match status" value="1"/>
</dbReference>
<evidence type="ECO:0000256" key="1">
    <source>
        <dbReference type="ARBA" id="ARBA00022714"/>
    </source>
</evidence>
<keyword evidence="8" id="KW-1185">Reference proteome</keyword>
<evidence type="ECO:0000313" key="8">
    <source>
        <dbReference type="Proteomes" id="UP001499967"/>
    </source>
</evidence>
<dbReference type="InterPro" id="IPR050584">
    <property type="entry name" value="Cholesterol_7-desaturase"/>
</dbReference>
<dbReference type="PANTHER" id="PTHR21266:SF59">
    <property type="entry name" value="BLR4922 PROTEIN"/>
    <property type="match status" value="1"/>
</dbReference>
<dbReference type="Proteomes" id="UP001499967">
    <property type="component" value="Unassembled WGS sequence"/>
</dbReference>
<keyword evidence="4" id="KW-0408">Iron</keyword>
<dbReference type="Pfam" id="PF00355">
    <property type="entry name" value="Rieske"/>
    <property type="match status" value="1"/>
</dbReference>
<evidence type="ECO:0000313" key="7">
    <source>
        <dbReference type="EMBL" id="GAA0922722.1"/>
    </source>
</evidence>
<accession>A0ABN1P610</accession>
<name>A0ABN1P610_9PSEU</name>